<name>A0A645AVY3_9ZZZZ</name>
<evidence type="ECO:0000313" key="1">
    <source>
        <dbReference type="EMBL" id="MPM57405.1"/>
    </source>
</evidence>
<organism evidence="1">
    <name type="scientific">bioreactor metagenome</name>
    <dbReference type="NCBI Taxonomy" id="1076179"/>
    <lineage>
        <taxon>unclassified sequences</taxon>
        <taxon>metagenomes</taxon>
        <taxon>ecological metagenomes</taxon>
    </lineage>
</organism>
<sequence length="172" mass="19224">MTRMVSFVLITLFLICSSAIASPKMAVISTYSSASWLPADVSKSTCKMVDDFLADQYFAIVFDGTKTEDRRELARKVSQADGDCTVLIELRCFYDPPYTKARLASDIKPTDTVATVLMDYSVYVALQDKWIDGRIVQRSVFRDTNVPLDIACQEAVQQSLPKLTVKLDSLTK</sequence>
<reference evidence="1" key="1">
    <citation type="submission" date="2019-08" db="EMBL/GenBank/DDBJ databases">
        <authorList>
            <person name="Kucharzyk K."/>
            <person name="Murdoch R.W."/>
            <person name="Higgins S."/>
            <person name="Loffler F."/>
        </authorList>
    </citation>
    <scope>NUCLEOTIDE SEQUENCE</scope>
</reference>
<proteinExistence type="predicted"/>
<protein>
    <recommendedName>
        <fullName evidence="2">DUF4136 domain-containing protein</fullName>
    </recommendedName>
</protein>
<gene>
    <name evidence="1" type="ORF">SDC9_104227</name>
</gene>
<accession>A0A645AVY3</accession>
<dbReference type="EMBL" id="VSSQ01016252">
    <property type="protein sequence ID" value="MPM57405.1"/>
    <property type="molecule type" value="Genomic_DNA"/>
</dbReference>
<comment type="caution">
    <text evidence="1">The sequence shown here is derived from an EMBL/GenBank/DDBJ whole genome shotgun (WGS) entry which is preliminary data.</text>
</comment>
<evidence type="ECO:0008006" key="2">
    <source>
        <dbReference type="Google" id="ProtNLM"/>
    </source>
</evidence>
<dbReference type="AlphaFoldDB" id="A0A645AVY3"/>